<sequence>MDYRRRVTMSEDRLAELERRIARLESRVDTVGPSRRPPESPSLTAAASRMLHQAKKEDKLGTVGYAGAARLAGGERLWDRQHALAELLSADWAPVADILESLGSLPRLALLAELVRRGRCTSADLQESLGGDGEQTTSGQLYHHLRALQSARLITQRRRGEYELAPQAMIQVLTILAAAFDLANDPPLGPPGDLPNPE</sequence>
<dbReference type="InterPro" id="IPR001845">
    <property type="entry name" value="HTH_ArsR_DNA-bd_dom"/>
</dbReference>
<dbReference type="InterPro" id="IPR036390">
    <property type="entry name" value="WH_DNA-bd_sf"/>
</dbReference>
<dbReference type="GO" id="GO:0003700">
    <property type="term" value="F:DNA-binding transcription factor activity"/>
    <property type="evidence" value="ECO:0007669"/>
    <property type="project" value="InterPro"/>
</dbReference>
<comment type="caution">
    <text evidence="2">The sequence shown here is derived from an EMBL/GenBank/DDBJ whole genome shotgun (WGS) entry which is preliminary data.</text>
</comment>
<name>A0A5S4FI44_9ACTN</name>
<dbReference type="OrthoDB" id="3730926at2"/>
<organism evidence="2 3">
    <name type="scientific">Nonomuraea turkmeniaca</name>
    <dbReference type="NCBI Taxonomy" id="103838"/>
    <lineage>
        <taxon>Bacteria</taxon>
        <taxon>Bacillati</taxon>
        <taxon>Actinomycetota</taxon>
        <taxon>Actinomycetes</taxon>
        <taxon>Streptosporangiales</taxon>
        <taxon>Streptosporangiaceae</taxon>
        <taxon>Nonomuraea</taxon>
    </lineage>
</organism>
<evidence type="ECO:0000313" key="2">
    <source>
        <dbReference type="EMBL" id="TMR20197.1"/>
    </source>
</evidence>
<protein>
    <submittedName>
        <fullName evidence="2">Helix-turn-helix transcriptional regulator</fullName>
    </submittedName>
</protein>
<accession>A0A5S4FI44</accession>
<dbReference type="SUPFAM" id="SSF46785">
    <property type="entry name" value="Winged helix' DNA-binding domain"/>
    <property type="match status" value="1"/>
</dbReference>
<dbReference type="Proteomes" id="UP000309128">
    <property type="component" value="Unassembled WGS sequence"/>
</dbReference>
<evidence type="ECO:0000259" key="1">
    <source>
        <dbReference type="PROSITE" id="PS50987"/>
    </source>
</evidence>
<dbReference type="PROSITE" id="PS50987">
    <property type="entry name" value="HTH_ARSR_2"/>
    <property type="match status" value="1"/>
</dbReference>
<keyword evidence="3" id="KW-1185">Reference proteome</keyword>
<reference evidence="2 3" key="1">
    <citation type="submission" date="2019-05" db="EMBL/GenBank/DDBJ databases">
        <title>Draft genome sequence of Nonomuraea turkmeniaca DSM 43926.</title>
        <authorList>
            <person name="Saricaoglu S."/>
            <person name="Isik K."/>
        </authorList>
    </citation>
    <scope>NUCLEOTIDE SEQUENCE [LARGE SCALE GENOMIC DNA]</scope>
    <source>
        <strain evidence="2 3">DSM 43926</strain>
    </source>
</reference>
<dbReference type="InterPro" id="IPR036388">
    <property type="entry name" value="WH-like_DNA-bd_sf"/>
</dbReference>
<gene>
    <name evidence="2" type="ORF">ETD86_19195</name>
</gene>
<dbReference type="Gene3D" id="1.10.10.10">
    <property type="entry name" value="Winged helix-like DNA-binding domain superfamily/Winged helix DNA-binding domain"/>
    <property type="match status" value="1"/>
</dbReference>
<proteinExistence type="predicted"/>
<feature type="domain" description="HTH arsR-type" evidence="1">
    <location>
        <begin position="87"/>
        <end position="187"/>
    </location>
</feature>
<dbReference type="AlphaFoldDB" id="A0A5S4FI44"/>
<evidence type="ECO:0000313" key="3">
    <source>
        <dbReference type="Proteomes" id="UP000309128"/>
    </source>
</evidence>
<dbReference type="EMBL" id="VCKY01000059">
    <property type="protein sequence ID" value="TMR20197.1"/>
    <property type="molecule type" value="Genomic_DNA"/>
</dbReference>